<dbReference type="InterPro" id="IPR040262">
    <property type="entry name" value="At4g38062-like"/>
</dbReference>
<keyword evidence="2" id="KW-1185">Reference proteome</keyword>
<evidence type="ECO:0000313" key="2">
    <source>
        <dbReference type="Proteomes" id="UP000091857"/>
    </source>
</evidence>
<protein>
    <submittedName>
        <fullName evidence="1">Uncharacterized protein</fullName>
    </submittedName>
</protein>
<dbReference type="Proteomes" id="UP000091857">
    <property type="component" value="Chromosome 13"/>
</dbReference>
<evidence type="ECO:0000313" key="1">
    <source>
        <dbReference type="EMBL" id="OAY33320.1"/>
    </source>
</evidence>
<proteinExistence type="predicted"/>
<dbReference type="PANTHER" id="PTHR45287:SF4">
    <property type="entry name" value="OS03G0691500 PROTEIN"/>
    <property type="match status" value="1"/>
</dbReference>
<name>A0A2C9UQ83_MANES</name>
<reference evidence="2" key="1">
    <citation type="journal article" date="2016" name="Nat. Biotechnol.">
        <title>Sequencing wild and cultivated cassava and related species reveals extensive interspecific hybridization and genetic diversity.</title>
        <authorList>
            <person name="Bredeson J.V."/>
            <person name="Lyons J.B."/>
            <person name="Prochnik S.E."/>
            <person name="Wu G.A."/>
            <person name="Ha C.M."/>
            <person name="Edsinger-Gonzales E."/>
            <person name="Grimwood J."/>
            <person name="Schmutz J."/>
            <person name="Rabbi I.Y."/>
            <person name="Egesi C."/>
            <person name="Nauluvula P."/>
            <person name="Lebot V."/>
            <person name="Ndunguru J."/>
            <person name="Mkamilo G."/>
            <person name="Bart R.S."/>
            <person name="Setter T.L."/>
            <person name="Gleadow R.M."/>
            <person name="Kulakow P."/>
            <person name="Ferguson M.E."/>
            <person name="Rounsley S."/>
            <person name="Rokhsar D.S."/>
        </authorList>
    </citation>
    <scope>NUCLEOTIDE SEQUENCE [LARGE SCALE GENOMIC DNA]</scope>
    <source>
        <strain evidence="2">cv. AM560-2</strain>
    </source>
</reference>
<comment type="caution">
    <text evidence="1">The sequence shown here is derived from an EMBL/GenBank/DDBJ whole genome shotgun (WGS) entry which is preliminary data.</text>
</comment>
<organism evidence="1 2">
    <name type="scientific">Manihot esculenta</name>
    <name type="common">Cassava</name>
    <name type="synonym">Jatropha manihot</name>
    <dbReference type="NCBI Taxonomy" id="3983"/>
    <lineage>
        <taxon>Eukaryota</taxon>
        <taxon>Viridiplantae</taxon>
        <taxon>Streptophyta</taxon>
        <taxon>Embryophyta</taxon>
        <taxon>Tracheophyta</taxon>
        <taxon>Spermatophyta</taxon>
        <taxon>Magnoliopsida</taxon>
        <taxon>eudicotyledons</taxon>
        <taxon>Gunneridae</taxon>
        <taxon>Pentapetalae</taxon>
        <taxon>rosids</taxon>
        <taxon>fabids</taxon>
        <taxon>Malpighiales</taxon>
        <taxon>Euphorbiaceae</taxon>
        <taxon>Crotonoideae</taxon>
        <taxon>Manihoteae</taxon>
        <taxon>Manihot</taxon>
    </lineage>
</organism>
<accession>A0A2C9UQ83</accession>
<gene>
    <name evidence="1" type="ORF">MANES_13G086134v8</name>
</gene>
<sequence>MVNELNNEKRNLVEHVMKLSAERENLVGFIERLWDRFSEFSREDVKMIGTLERMVQSLSDNGSNLAMMGDGEIFKYVENVENTNPSPPTTKKFQAVLGDRSPFRELN</sequence>
<dbReference type="Gramene" id="Manes.13G086134.1.v8.1">
    <property type="protein sequence ID" value="Manes.13G086134.1.v8.1.CDS.1"/>
    <property type="gene ID" value="Manes.13G086134.v8.1"/>
</dbReference>
<dbReference type="AlphaFoldDB" id="A0A2C9UQ83"/>
<dbReference type="PANTHER" id="PTHR45287">
    <property type="entry name" value="OS03G0691500 PROTEIN"/>
    <property type="match status" value="1"/>
</dbReference>
<dbReference type="EMBL" id="CM004399">
    <property type="protein sequence ID" value="OAY33320.1"/>
    <property type="molecule type" value="Genomic_DNA"/>
</dbReference>